<comment type="caution">
    <text evidence="2">The sequence shown here is derived from an EMBL/GenBank/DDBJ whole genome shotgun (WGS) entry which is preliminary data.</text>
</comment>
<evidence type="ECO:0000313" key="2">
    <source>
        <dbReference type="EMBL" id="CAF9927671.1"/>
    </source>
</evidence>
<dbReference type="Pfam" id="PF02458">
    <property type="entry name" value="Transferase"/>
    <property type="match status" value="2"/>
</dbReference>
<dbReference type="PANTHER" id="PTHR31642:SF310">
    <property type="entry name" value="FATTY ALCOHOL:CAFFEOYL-COA ACYLTRANSFERASE"/>
    <property type="match status" value="1"/>
</dbReference>
<organism evidence="2 3">
    <name type="scientific">Imshaugia aleurites</name>
    <dbReference type="NCBI Taxonomy" id="172621"/>
    <lineage>
        <taxon>Eukaryota</taxon>
        <taxon>Fungi</taxon>
        <taxon>Dikarya</taxon>
        <taxon>Ascomycota</taxon>
        <taxon>Pezizomycotina</taxon>
        <taxon>Lecanoromycetes</taxon>
        <taxon>OSLEUM clade</taxon>
        <taxon>Lecanoromycetidae</taxon>
        <taxon>Lecanorales</taxon>
        <taxon>Lecanorineae</taxon>
        <taxon>Parmeliaceae</taxon>
        <taxon>Imshaugia</taxon>
    </lineage>
</organism>
<name>A0A8H3FKJ1_9LECA</name>
<dbReference type="Proteomes" id="UP000664534">
    <property type="component" value="Unassembled WGS sequence"/>
</dbReference>
<dbReference type="InterPro" id="IPR023213">
    <property type="entry name" value="CAT-like_dom_sf"/>
</dbReference>
<gene>
    <name evidence="2" type="ORF">IMSHALPRED_007270</name>
</gene>
<dbReference type="GO" id="GO:0016747">
    <property type="term" value="F:acyltransferase activity, transferring groups other than amino-acyl groups"/>
    <property type="evidence" value="ECO:0007669"/>
    <property type="project" value="TreeGrafter"/>
</dbReference>
<accession>A0A8H3FKJ1</accession>
<keyword evidence="1" id="KW-0808">Transferase</keyword>
<dbReference type="AlphaFoldDB" id="A0A8H3FKJ1"/>
<evidence type="ECO:0000256" key="1">
    <source>
        <dbReference type="ARBA" id="ARBA00022679"/>
    </source>
</evidence>
<evidence type="ECO:0000313" key="3">
    <source>
        <dbReference type="Proteomes" id="UP000664534"/>
    </source>
</evidence>
<keyword evidence="3" id="KW-1185">Reference proteome</keyword>
<dbReference type="GO" id="GO:0044550">
    <property type="term" value="P:secondary metabolite biosynthetic process"/>
    <property type="evidence" value="ECO:0007669"/>
    <property type="project" value="TreeGrafter"/>
</dbReference>
<dbReference type="InterPro" id="IPR050317">
    <property type="entry name" value="Plant_Fungal_Acyltransferase"/>
</dbReference>
<dbReference type="OrthoDB" id="444127at2759"/>
<dbReference type="EMBL" id="CAJPDT010000047">
    <property type="protein sequence ID" value="CAF9927671.1"/>
    <property type="molecule type" value="Genomic_DNA"/>
</dbReference>
<protein>
    <submittedName>
        <fullName evidence="2">Uncharacterized protein</fullName>
    </submittedName>
</protein>
<dbReference type="PANTHER" id="PTHR31642">
    <property type="entry name" value="TRICHOTHECENE 3-O-ACETYLTRANSFERASE"/>
    <property type="match status" value="1"/>
</dbReference>
<proteinExistence type="predicted"/>
<sequence>MAIAVHSRFRVLPDAHVPSSQPKVESLSIIDAVVLYFAKSACVWFYNESLDTSRLISSLRKTLNSYPQWAGELRFAEYNPDATHIHRHKRLELSYGSSSDPGVECILAEASCPMSSMLPPDQTAKYWDATHVNYEDLLDSETEFALHDSKSGKGLPSMKVQFTTFIDGGIAVAVGMVHSLADAAAVLTFMKDWAATNRALSSSQPVPRLQPLFNPSLIDAAAAGNIDAQSPDPSILDIAATLPVHRFDHFASGGPSTPNWALPLTKIPRELASPAIKLGKPIPYHTWDAAAPCSHATFFLSAAETHAIYLRAAANTQARISHQDAVLAHFWAALIRARGLRDGEEHFLDVSIDARRRLQMPLPPSFIGSPILNVGVPTTATARTCPARDVADKAAAIREHVARFDGAAVAALLHEMCFELSGQRRWNCCLGDRHAIVTSWVGVGVEEVVFEEVKRVRWAQALIPSCDGVVIVGEGGVGGGDVKGGWDTRKEWWSKGVNLDVYLRSDVMRRLMEDEGVREFAEQE</sequence>
<dbReference type="Gene3D" id="3.30.559.10">
    <property type="entry name" value="Chloramphenicol acetyltransferase-like domain"/>
    <property type="match status" value="2"/>
</dbReference>
<reference evidence="2" key="1">
    <citation type="submission" date="2021-03" db="EMBL/GenBank/DDBJ databases">
        <authorList>
            <person name="Tagirdzhanova G."/>
        </authorList>
    </citation>
    <scope>NUCLEOTIDE SEQUENCE</scope>
</reference>